<protein>
    <recommendedName>
        <fullName evidence="1">ESAT-6-like protein</fullName>
    </recommendedName>
</protein>
<comment type="similarity">
    <text evidence="1">Belongs to the WXG100 family.</text>
</comment>
<gene>
    <name evidence="2" type="ORF">GCM10022224_023830</name>
</gene>
<evidence type="ECO:0000313" key="2">
    <source>
        <dbReference type="EMBL" id="GAA3659644.1"/>
    </source>
</evidence>
<evidence type="ECO:0000256" key="1">
    <source>
        <dbReference type="RuleBase" id="RU362001"/>
    </source>
</evidence>
<reference evidence="3" key="1">
    <citation type="journal article" date="2019" name="Int. J. Syst. Evol. Microbiol.">
        <title>The Global Catalogue of Microorganisms (GCM) 10K type strain sequencing project: providing services to taxonomists for standard genome sequencing and annotation.</title>
        <authorList>
            <consortium name="The Broad Institute Genomics Platform"/>
            <consortium name="The Broad Institute Genome Sequencing Center for Infectious Disease"/>
            <person name="Wu L."/>
            <person name="Ma J."/>
        </authorList>
    </citation>
    <scope>NUCLEOTIDE SEQUENCE [LARGE SCALE GENOMIC DNA]</scope>
    <source>
        <strain evidence="3">JCM 16904</strain>
    </source>
</reference>
<dbReference type="EMBL" id="BAAAZP010000041">
    <property type="protein sequence ID" value="GAA3659644.1"/>
    <property type="molecule type" value="Genomic_DNA"/>
</dbReference>
<dbReference type="Proteomes" id="UP001500902">
    <property type="component" value="Unassembled WGS sequence"/>
</dbReference>
<accession>A0ABP7BHN0</accession>
<evidence type="ECO:0000313" key="3">
    <source>
        <dbReference type="Proteomes" id="UP001500902"/>
    </source>
</evidence>
<name>A0ABP7BHN0_9ACTN</name>
<dbReference type="Pfam" id="PF06013">
    <property type="entry name" value="WXG100"/>
    <property type="match status" value="1"/>
</dbReference>
<comment type="caution">
    <text evidence="2">The sequence shown here is derived from an EMBL/GenBank/DDBJ whole genome shotgun (WGS) entry which is preliminary data.</text>
</comment>
<dbReference type="NCBIfam" id="TIGR03930">
    <property type="entry name" value="WXG100_ESAT6"/>
    <property type="match status" value="1"/>
</dbReference>
<dbReference type="InterPro" id="IPR036689">
    <property type="entry name" value="ESAT-6-like_sf"/>
</dbReference>
<keyword evidence="3" id="KW-1185">Reference proteome</keyword>
<sequence length="92" mass="9855">MTAKVGGILPDMEAMAKAFSQQAEAAQAMKRALDAQANKIPASWSGPNADKFKSAWENFKRSFDDLQRELQEAQQGIQKNKQAIAAATGSGG</sequence>
<dbReference type="InterPro" id="IPR010310">
    <property type="entry name" value="T7SS_ESAT-6-like"/>
</dbReference>
<dbReference type="SUPFAM" id="SSF140453">
    <property type="entry name" value="EsxAB dimer-like"/>
    <property type="match status" value="1"/>
</dbReference>
<dbReference type="Gene3D" id="1.10.287.1060">
    <property type="entry name" value="ESAT-6-like"/>
    <property type="match status" value="1"/>
</dbReference>
<organism evidence="2 3">
    <name type="scientific">Nonomuraea antimicrobica</name>
    <dbReference type="NCBI Taxonomy" id="561173"/>
    <lineage>
        <taxon>Bacteria</taxon>
        <taxon>Bacillati</taxon>
        <taxon>Actinomycetota</taxon>
        <taxon>Actinomycetes</taxon>
        <taxon>Streptosporangiales</taxon>
        <taxon>Streptosporangiaceae</taxon>
        <taxon>Nonomuraea</taxon>
    </lineage>
</organism>
<proteinExistence type="inferred from homology"/>